<dbReference type="Pfam" id="PF13324">
    <property type="entry name" value="GCIP_N"/>
    <property type="match status" value="1"/>
</dbReference>
<dbReference type="Gene3D" id="1.20.1420.10">
    <property type="entry name" value="Talin, central domain"/>
    <property type="match status" value="1"/>
</dbReference>
<dbReference type="RefSeq" id="XP_028483926.1">
    <property type="nucleotide sequence ID" value="XM_028631041.1"/>
</dbReference>
<proteinExistence type="predicted"/>
<feature type="compositionally biased region" description="Acidic residues" evidence="1">
    <location>
        <begin position="225"/>
        <end position="243"/>
    </location>
</feature>
<dbReference type="STRING" id="264951.A0A443HR60"/>
<dbReference type="Proteomes" id="UP000283841">
    <property type="component" value="Unassembled WGS sequence"/>
</dbReference>
<dbReference type="PANTHER" id="PTHR15492:SF1">
    <property type="entry name" value="CYCLIN-D1-BINDING PROTEIN 1"/>
    <property type="match status" value="1"/>
</dbReference>
<gene>
    <name evidence="3" type="ORF">C8Q69DRAFT_473380</name>
</gene>
<comment type="caution">
    <text evidence="3">The sequence shown here is derived from an EMBL/GenBank/DDBJ whole genome shotgun (WGS) entry which is preliminary data.</text>
</comment>
<dbReference type="AlphaFoldDB" id="A0A443HR60"/>
<dbReference type="Gene3D" id="1.20.1410.10">
    <property type="entry name" value="I/LWEQ domain"/>
    <property type="match status" value="1"/>
</dbReference>
<feature type="region of interest" description="Disordered" evidence="1">
    <location>
        <begin position="24"/>
        <end position="47"/>
    </location>
</feature>
<evidence type="ECO:0000256" key="1">
    <source>
        <dbReference type="SAM" id="MobiDB-lite"/>
    </source>
</evidence>
<protein>
    <recommendedName>
        <fullName evidence="2">Cyclin-D1-binding protein 1-like N-terminal domain-containing protein</fullName>
    </recommendedName>
</protein>
<evidence type="ECO:0000313" key="4">
    <source>
        <dbReference type="Proteomes" id="UP000283841"/>
    </source>
</evidence>
<dbReference type="InterPro" id="IPR049317">
    <property type="entry name" value="GCIP-like_N"/>
</dbReference>
<dbReference type="InterPro" id="IPR026907">
    <property type="entry name" value="GCIP-like"/>
</dbReference>
<feature type="domain" description="Cyclin-D1-binding protein 1-like N-terminal" evidence="2">
    <location>
        <begin position="51"/>
        <end position="208"/>
    </location>
</feature>
<reference evidence="3 4" key="1">
    <citation type="journal article" date="2018" name="Front. Microbiol.">
        <title>Genomic and genetic insights into a cosmopolitan fungus, Paecilomyces variotii (Eurotiales).</title>
        <authorList>
            <person name="Urquhart A.S."/>
            <person name="Mondo S.J."/>
            <person name="Makela M.R."/>
            <person name="Hane J.K."/>
            <person name="Wiebenga A."/>
            <person name="He G."/>
            <person name="Mihaltcheva S."/>
            <person name="Pangilinan J."/>
            <person name="Lipzen A."/>
            <person name="Barry K."/>
            <person name="de Vries R.P."/>
            <person name="Grigoriev I.V."/>
            <person name="Idnurm A."/>
        </authorList>
    </citation>
    <scope>NUCLEOTIDE SEQUENCE [LARGE SCALE GENOMIC DNA]</scope>
    <source>
        <strain evidence="3 4">CBS 101075</strain>
    </source>
</reference>
<dbReference type="EMBL" id="RCNU01000008">
    <property type="protein sequence ID" value="RWQ94281.1"/>
    <property type="molecule type" value="Genomic_DNA"/>
</dbReference>
<sequence>MADKLQRLLATTLALTDEFQSTLSTTPALSSSEKEPNTKPTEGPAPLPLLSASATALKAQVTKLSLLAINAPFTPSAVNSVLSAINESVLPSLLTAALLITDAAYTKSFRAEVHALVKTLLKELSGLIGDVKNVADKKDREKKGGKKEEELPPAEKDSVVVATGRVWDACDVVVEIAGKGVVGFVIKRVEEWRDLVKDAIGELEEWDPNDEEDDEDWDNLINGSGDDDDKSEDGDEEEEEEDAAALNEHKKMALRALKPIAAIYPAIVSNRLKKGGLETLADVLLPSSHLRALETLMADLQSIPEHIDEAAGSLYEADIEKSSSYLRKAKGRAVKVVQSLVLPWTMAETEGTEAKTPEEDKFSVWSKTWLKVIEEVMPALDETTK</sequence>
<name>A0A443HR60_BYSSP</name>
<dbReference type="VEuPathDB" id="FungiDB:C8Q69DRAFT_473380"/>
<evidence type="ECO:0000313" key="3">
    <source>
        <dbReference type="EMBL" id="RWQ94281.1"/>
    </source>
</evidence>
<evidence type="ECO:0000259" key="2">
    <source>
        <dbReference type="Pfam" id="PF13324"/>
    </source>
</evidence>
<dbReference type="GeneID" id="39600318"/>
<organism evidence="3 4">
    <name type="scientific">Byssochlamys spectabilis</name>
    <name type="common">Paecilomyces variotii</name>
    <dbReference type="NCBI Taxonomy" id="264951"/>
    <lineage>
        <taxon>Eukaryota</taxon>
        <taxon>Fungi</taxon>
        <taxon>Dikarya</taxon>
        <taxon>Ascomycota</taxon>
        <taxon>Pezizomycotina</taxon>
        <taxon>Eurotiomycetes</taxon>
        <taxon>Eurotiomycetidae</taxon>
        <taxon>Eurotiales</taxon>
        <taxon>Thermoascaceae</taxon>
        <taxon>Paecilomyces</taxon>
    </lineage>
</organism>
<dbReference type="GO" id="GO:0005634">
    <property type="term" value="C:nucleus"/>
    <property type="evidence" value="ECO:0007669"/>
    <property type="project" value="TreeGrafter"/>
</dbReference>
<feature type="compositionally biased region" description="Acidic residues" evidence="1">
    <location>
        <begin position="204"/>
        <end position="218"/>
    </location>
</feature>
<dbReference type="PANTHER" id="PTHR15492">
    <property type="entry name" value="CYCLIN D1-BINDING PROTEIN 1"/>
    <property type="match status" value="1"/>
</dbReference>
<accession>A0A443HR60</accession>
<keyword evidence="4" id="KW-1185">Reference proteome</keyword>
<feature type="region of interest" description="Disordered" evidence="1">
    <location>
        <begin position="204"/>
        <end position="244"/>
    </location>
</feature>